<dbReference type="Gene3D" id="3.30.70.270">
    <property type="match status" value="1"/>
</dbReference>
<dbReference type="SUPFAM" id="SSF55781">
    <property type="entry name" value="GAF domain-like"/>
    <property type="match status" value="1"/>
</dbReference>
<accession>A0A6P1MIE1</accession>
<name>A0A6P1MIE1_9FIRM</name>
<dbReference type="NCBIfam" id="TIGR00254">
    <property type="entry name" value="GGDEF"/>
    <property type="match status" value="1"/>
</dbReference>
<dbReference type="PROSITE" id="PS50887">
    <property type="entry name" value="GGDEF"/>
    <property type="match status" value="1"/>
</dbReference>
<dbReference type="CDD" id="cd01949">
    <property type="entry name" value="GGDEF"/>
    <property type="match status" value="1"/>
</dbReference>
<dbReference type="InterPro" id="IPR000160">
    <property type="entry name" value="GGDEF_dom"/>
</dbReference>
<dbReference type="GO" id="GO:0043709">
    <property type="term" value="P:cell adhesion involved in single-species biofilm formation"/>
    <property type="evidence" value="ECO:0007669"/>
    <property type="project" value="TreeGrafter"/>
</dbReference>
<dbReference type="PANTHER" id="PTHR45138:SF6">
    <property type="entry name" value="DIGUANYLATE CYCLASE DGCN"/>
    <property type="match status" value="1"/>
</dbReference>
<proteinExistence type="predicted"/>
<dbReference type="GO" id="GO:1902201">
    <property type="term" value="P:negative regulation of bacterial-type flagellum-dependent cell motility"/>
    <property type="evidence" value="ECO:0007669"/>
    <property type="project" value="TreeGrafter"/>
</dbReference>
<dbReference type="InterPro" id="IPR029787">
    <property type="entry name" value="Nucleotide_cyclase"/>
</dbReference>
<dbReference type="Gene3D" id="3.30.450.40">
    <property type="match status" value="1"/>
</dbReference>
<dbReference type="SMART" id="SM00267">
    <property type="entry name" value="GGDEF"/>
    <property type="match status" value="1"/>
</dbReference>
<sequence length="443" mass="52316">MTEKAVELSRDSLEIINKFSLFPMILYNDWEILFSNEKFNKILSFEQFYKLKEKIKFDIDKIEKHNQEFCITDNEKNNRWYELIYQFVVYNGKFCILAYLVDITVKKETENRIKKLSDLRALMLEVTQKVSQQNDLDKIYQFILNNSLKAIDNACFGSILIKEDEFLKVVSYVGFEKCILDLRIPLKEAFLYKQTNGQMDEIININDLEKFGGSVLINNFLEKEAYIKSTLSAPIYINNVFFGMINIDSIKVNAFSEEDVSSMEFLKPNIEMALTNHFLYKEKVHLAWYDTLTQIYNRGYFEEHFPLILERARRYHEMFCFVVFDINKLKEINDIYGHLAGDQVIKQVAGVLEQNTRKSDLFARFGGDEFVGIYLHSNKSLLSEKLESIIKEMKKNPIELESQQITCTFSFGIAVFPEDGETMEHLFKEADYRMYFYKRQQIN</sequence>
<organism evidence="2 3">
    <name type="scientific">Aminipila terrae</name>
    <dbReference type="NCBI Taxonomy" id="2697030"/>
    <lineage>
        <taxon>Bacteria</taxon>
        <taxon>Bacillati</taxon>
        <taxon>Bacillota</taxon>
        <taxon>Clostridia</taxon>
        <taxon>Peptostreptococcales</taxon>
        <taxon>Anaerovoracaceae</taxon>
        <taxon>Aminipila</taxon>
    </lineage>
</organism>
<dbReference type="InterPro" id="IPR043128">
    <property type="entry name" value="Rev_trsase/Diguanyl_cyclase"/>
</dbReference>
<dbReference type="AlphaFoldDB" id="A0A6P1MIE1"/>
<keyword evidence="3" id="KW-1185">Reference proteome</keyword>
<dbReference type="KEGG" id="amic:Ami3637_11605"/>
<dbReference type="Proteomes" id="UP000463883">
    <property type="component" value="Chromosome"/>
</dbReference>
<protein>
    <submittedName>
        <fullName evidence="2">Diguanylate cyclase</fullName>
    </submittedName>
</protein>
<dbReference type="GO" id="GO:0052621">
    <property type="term" value="F:diguanylate cyclase activity"/>
    <property type="evidence" value="ECO:0007669"/>
    <property type="project" value="TreeGrafter"/>
</dbReference>
<dbReference type="SUPFAM" id="SSF55073">
    <property type="entry name" value="Nucleotide cyclase"/>
    <property type="match status" value="1"/>
</dbReference>
<evidence type="ECO:0000259" key="1">
    <source>
        <dbReference type="PROSITE" id="PS50887"/>
    </source>
</evidence>
<dbReference type="EMBL" id="CP047591">
    <property type="protein sequence ID" value="QHI72963.1"/>
    <property type="molecule type" value="Genomic_DNA"/>
</dbReference>
<dbReference type="InterPro" id="IPR029016">
    <property type="entry name" value="GAF-like_dom_sf"/>
</dbReference>
<evidence type="ECO:0000313" key="3">
    <source>
        <dbReference type="Proteomes" id="UP000463883"/>
    </source>
</evidence>
<evidence type="ECO:0000313" key="2">
    <source>
        <dbReference type="EMBL" id="QHI72963.1"/>
    </source>
</evidence>
<dbReference type="Pfam" id="PF00990">
    <property type="entry name" value="GGDEF"/>
    <property type="match status" value="1"/>
</dbReference>
<feature type="domain" description="GGDEF" evidence="1">
    <location>
        <begin position="317"/>
        <end position="443"/>
    </location>
</feature>
<gene>
    <name evidence="2" type="ORF">Ami3637_11605</name>
</gene>
<dbReference type="RefSeq" id="WP_162362730.1">
    <property type="nucleotide sequence ID" value="NZ_CP047591.1"/>
</dbReference>
<dbReference type="InterPro" id="IPR050469">
    <property type="entry name" value="Diguanylate_Cyclase"/>
</dbReference>
<reference evidence="2 3" key="1">
    <citation type="submission" date="2020-01" db="EMBL/GenBank/DDBJ databases">
        <title>Genomic analysis of Aminipila sp. CBA3637.</title>
        <authorList>
            <person name="Kim Y.B."/>
            <person name="Roh S.W."/>
        </authorList>
    </citation>
    <scope>NUCLEOTIDE SEQUENCE [LARGE SCALE GENOMIC DNA]</scope>
    <source>
        <strain evidence="2 3">CBA3637</strain>
    </source>
</reference>
<dbReference type="GO" id="GO:0005886">
    <property type="term" value="C:plasma membrane"/>
    <property type="evidence" value="ECO:0007669"/>
    <property type="project" value="TreeGrafter"/>
</dbReference>
<dbReference type="PANTHER" id="PTHR45138">
    <property type="entry name" value="REGULATORY COMPONENTS OF SENSORY TRANSDUCTION SYSTEM"/>
    <property type="match status" value="1"/>
</dbReference>